<evidence type="ECO:0000313" key="2">
    <source>
        <dbReference type="Proteomes" id="UP000315295"/>
    </source>
</evidence>
<sequence length="78" mass="9077">MMKISQKTVYVDEFEKKKKIASHLKRAMSKSNFGSIKSSISLMQSLKSIRCEDPSSVPVVDTSSKESRLERSRFKRYW</sequence>
<gene>
    <name evidence="1" type="ORF">C1H46_026006</name>
</gene>
<accession>A0A540LPK0</accession>
<proteinExistence type="predicted"/>
<dbReference type="AlphaFoldDB" id="A0A540LPK0"/>
<name>A0A540LPK0_MALBA</name>
<dbReference type="EMBL" id="VIEB01000510">
    <property type="protein sequence ID" value="TQD88410.1"/>
    <property type="molecule type" value="Genomic_DNA"/>
</dbReference>
<keyword evidence="2" id="KW-1185">Reference proteome</keyword>
<dbReference type="Proteomes" id="UP000315295">
    <property type="component" value="Unassembled WGS sequence"/>
</dbReference>
<protein>
    <submittedName>
        <fullName evidence="1">Uncharacterized protein</fullName>
    </submittedName>
</protein>
<evidence type="ECO:0000313" key="1">
    <source>
        <dbReference type="EMBL" id="TQD88410.1"/>
    </source>
</evidence>
<reference evidence="1 2" key="1">
    <citation type="journal article" date="2019" name="G3 (Bethesda)">
        <title>Sequencing of a Wild Apple (Malus baccata) Genome Unravels the Differences Between Cultivated and Wild Apple Species Regarding Disease Resistance and Cold Tolerance.</title>
        <authorList>
            <person name="Chen X."/>
        </authorList>
    </citation>
    <scope>NUCLEOTIDE SEQUENCE [LARGE SCALE GENOMIC DNA]</scope>
    <source>
        <strain evidence="2">cv. Shandingzi</strain>
        <tissue evidence="1">Leaves</tissue>
    </source>
</reference>
<comment type="caution">
    <text evidence="1">The sequence shown here is derived from an EMBL/GenBank/DDBJ whole genome shotgun (WGS) entry which is preliminary data.</text>
</comment>
<organism evidence="1 2">
    <name type="scientific">Malus baccata</name>
    <name type="common">Siberian crab apple</name>
    <name type="synonym">Pyrus baccata</name>
    <dbReference type="NCBI Taxonomy" id="106549"/>
    <lineage>
        <taxon>Eukaryota</taxon>
        <taxon>Viridiplantae</taxon>
        <taxon>Streptophyta</taxon>
        <taxon>Embryophyta</taxon>
        <taxon>Tracheophyta</taxon>
        <taxon>Spermatophyta</taxon>
        <taxon>Magnoliopsida</taxon>
        <taxon>eudicotyledons</taxon>
        <taxon>Gunneridae</taxon>
        <taxon>Pentapetalae</taxon>
        <taxon>rosids</taxon>
        <taxon>fabids</taxon>
        <taxon>Rosales</taxon>
        <taxon>Rosaceae</taxon>
        <taxon>Amygdaloideae</taxon>
        <taxon>Maleae</taxon>
        <taxon>Malus</taxon>
    </lineage>
</organism>